<dbReference type="RefSeq" id="WP_203744621.1">
    <property type="nucleotide sequence ID" value="NZ_BONF01000010.1"/>
</dbReference>
<dbReference type="Pfam" id="PF01061">
    <property type="entry name" value="ABC2_membrane"/>
    <property type="match status" value="1"/>
</dbReference>
<evidence type="ECO:0000256" key="6">
    <source>
        <dbReference type="RuleBase" id="RU361157"/>
    </source>
</evidence>
<keyword evidence="5" id="KW-0046">Antibiotic resistance</keyword>
<feature type="transmembrane region" description="Helical" evidence="6">
    <location>
        <begin position="52"/>
        <end position="71"/>
    </location>
</feature>
<keyword evidence="6" id="KW-0813">Transport</keyword>
<keyword evidence="2 6" id="KW-0812">Transmembrane</keyword>
<feature type="transmembrane region" description="Helical" evidence="6">
    <location>
        <begin position="168"/>
        <end position="186"/>
    </location>
</feature>
<evidence type="ECO:0000256" key="3">
    <source>
        <dbReference type="ARBA" id="ARBA00022989"/>
    </source>
</evidence>
<evidence type="ECO:0000313" key="8">
    <source>
        <dbReference type="EMBL" id="GIF80738.1"/>
    </source>
</evidence>
<feature type="transmembrane region" description="Helical" evidence="6">
    <location>
        <begin position="133"/>
        <end position="156"/>
    </location>
</feature>
<dbReference type="PROSITE" id="PS51012">
    <property type="entry name" value="ABC_TM2"/>
    <property type="match status" value="1"/>
</dbReference>
<proteinExistence type="inferred from homology"/>
<dbReference type="PANTHER" id="PTHR43229:SF2">
    <property type="entry name" value="NODULATION PROTEIN J"/>
    <property type="match status" value="1"/>
</dbReference>
<keyword evidence="4 6" id="KW-0472">Membrane</keyword>
<feature type="domain" description="ABC transmembrane type-2" evidence="7">
    <location>
        <begin position="22"/>
        <end position="246"/>
    </location>
</feature>
<keyword evidence="9" id="KW-1185">Reference proteome</keyword>
<protein>
    <recommendedName>
        <fullName evidence="6">Transport permease protein</fullName>
    </recommendedName>
</protein>
<dbReference type="PIRSF" id="PIRSF006648">
    <property type="entry name" value="DrrB"/>
    <property type="match status" value="1"/>
</dbReference>
<gene>
    <name evidence="8" type="ORF">Cba03nite_20870</name>
</gene>
<sequence length="249" mass="27155">MPAAHLIVLRHLWVLRKGRPWNLAVNGVFEPFLYLMSIGVGIGQLIDGGSAAYAAFVAPALLATSAMNSAISETTGSVWWRLRFERFYDAIVTTPLTVRDITYGEIAASVLRGTLSSACFLAVIAGFGMVRSWWALLALPACVLVAYAFSAAGMAAITVIREFHHQQYLQLVMLPMFLFATTFYPLSVYPEVLRPVVAALPLYQSIELLRGLTTGQLGPGTLFAVAYLLLMGLAGGWIASRRLTRMLLP</sequence>
<keyword evidence="3 6" id="KW-1133">Transmembrane helix</keyword>
<dbReference type="EMBL" id="BONF01000010">
    <property type="protein sequence ID" value="GIF80738.1"/>
    <property type="molecule type" value="Genomic_DNA"/>
</dbReference>
<comment type="subcellular location">
    <subcellularLocation>
        <location evidence="6">Cell membrane</location>
        <topology evidence="6">Multi-pass membrane protein</topology>
    </subcellularLocation>
    <subcellularLocation>
        <location evidence="1">Membrane</location>
        <topology evidence="1">Multi-pass membrane protein</topology>
    </subcellularLocation>
</comment>
<comment type="similarity">
    <text evidence="6">Belongs to the ABC-2 integral membrane protein family.</text>
</comment>
<organism evidence="8 9">
    <name type="scientific">Catellatospora bangladeshensis</name>
    <dbReference type="NCBI Taxonomy" id="310355"/>
    <lineage>
        <taxon>Bacteria</taxon>
        <taxon>Bacillati</taxon>
        <taxon>Actinomycetota</taxon>
        <taxon>Actinomycetes</taxon>
        <taxon>Micromonosporales</taxon>
        <taxon>Micromonosporaceae</taxon>
        <taxon>Catellatospora</taxon>
    </lineage>
</organism>
<reference evidence="8 9" key="1">
    <citation type="submission" date="2021-01" db="EMBL/GenBank/DDBJ databases">
        <title>Whole genome shotgun sequence of Catellatospora bangladeshensis NBRC 107357.</title>
        <authorList>
            <person name="Komaki H."/>
            <person name="Tamura T."/>
        </authorList>
    </citation>
    <scope>NUCLEOTIDE SEQUENCE [LARGE SCALE GENOMIC DNA]</scope>
    <source>
        <strain evidence="8 9">NBRC 107357</strain>
    </source>
</reference>
<feature type="transmembrane region" description="Helical" evidence="6">
    <location>
        <begin position="217"/>
        <end position="239"/>
    </location>
</feature>
<feature type="transmembrane region" description="Helical" evidence="6">
    <location>
        <begin position="106"/>
        <end position="127"/>
    </location>
</feature>
<dbReference type="InterPro" id="IPR051784">
    <property type="entry name" value="Nod_factor_ABC_transporter"/>
</dbReference>
<dbReference type="InterPro" id="IPR000412">
    <property type="entry name" value="ABC_2_transport"/>
</dbReference>
<dbReference type="AlphaFoldDB" id="A0A8J3JHG4"/>
<dbReference type="Proteomes" id="UP000601223">
    <property type="component" value="Unassembled WGS sequence"/>
</dbReference>
<dbReference type="InterPro" id="IPR013525">
    <property type="entry name" value="ABC2_TM"/>
</dbReference>
<dbReference type="GO" id="GO:0140359">
    <property type="term" value="F:ABC-type transporter activity"/>
    <property type="evidence" value="ECO:0007669"/>
    <property type="project" value="InterPro"/>
</dbReference>
<evidence type="ECO:0000256" key="4">
    <source>
        <dbReference type="ARBA" id="ARBA00023136"/>
    </source>
</evidence>
<comment type="caution">
    <text evidence="8">The sequence shown here is derived from an EMBL/GenBank/DDBJ whole genome shotgun (WGS) entry which is preliminary data.</text>
</comment>
<evidence type="ECO:0000256" key="2">
    <source>
        <dbReference type="ARBA" id="ARBA00022692"/>
    </source>
</evidence>
<evidence type="ECO:0000313" key="9">
    <source>
        <dbReference type="Proteomes" id="UP000601223"/>
    </source>
</evidence>
<keyword evidence="6" id="KW-1003">Cell membrane</keyword>
<evidence type="ECO:0000259" key="7">
    <source>
        <dbReference type="PROSITE" id="PS51012"/>
    </source>
</evidence>
<evidence type="ECO:0000256" key="5">
    <source>
        <dbReference type="ARBA" id="ARBA00023251"/>
    </source>
</evidence>
<dbReference type="PRINTS" id="PR00164">
    <property type="entry name" value="ABC2TRNSPORT"/>
</dbReference>
<dbReference type="InterPro" id="IPR047817">
    <property type="entry name" value="ABC2_TM_bact-type"/>
</dbReference>
<accession>A0A8J3JHG4</accession>
<feature type="transmembrane region" description="Helical" evidence="6">
    <location>
        <begin position="21"/>
        <end position="46"/>
    </location>
</feature>
<dbReference type="PANTHER" id="PTHR43229">
    <property type="entry name" value="NODULATION PROTEIN J"/>
    <property type="match status" value="1"/>
</dbReference>
<evidence type="ECO:0000256" key="1">
    <source>
        <dbReference type="ARBA" id="ARBA00004141"/>
    </source>
</evidence>
<dbReference type="GO" id="GO:0043190">
    <property type="term" value="C:ATP-binding cassette (ABC) transporter complex"/>
    <property type="evidence" value="ECO:0007669"/>
    <property type="project" value="InterPro"/>
</dbReference>
<dbReference type="GO" id="GO:0046677">
    <property type="term" value="P:response to antibiotic"/>
    <property type="evidence" value="ECO:0007669"/>
    <property type="project" value="UniProtKB-KW"/>
</dbReference>
<name>A0A8J3JHG4_9ACTN</name>